<sequence length="98" mass="10406">MKIILIAIALLSVGLSANHTINNPVPKPISDYCGAGNRGCAAALEKDYMHIGYKGLPNTSSSTIAHFARACATHPDWHDDCVTAPEKVLARIGFTADD</sequence>
<keyword evidence="3" id="KW-1185">Reference proteome</keyword>
<feature type="signal peptide" evidence="1">
    <location>
        <begin position="1"/>
        <end position="17"/>
    </location>
</feature>
<accession>A0A2P7B302</accession>
<dbReference type="RefSeq" id="WP_106666737.1">
    <property type="nucleotide sequence ID" value="NZ_PGGM01000015.1"/>
</dbReference>
<dbReference type="EMBL" id="PGGM01000015">
    <property type="protein sequence ID" value="PSH60828.1"/>
    <property type="molecule type" value="Genomic_DNA"/>
</dbReference>
<dbReference type="Proteomes" id="UP000241764">
    <property type="component" value="Unassembled WGS sequence"/>
</dbReference>
<evidence type="ECO:0000256" key="1">
    <source>
        <dbReference type="SAM" id="SignalP"/>
    </source>
</evidence>
<reference evidence="3" key="1">
    <citation type="submission" date="2017-11" db="EMBL/GenBank/DDBJ databases">
        <authorList>
            <person name="Kuznetsova I."/>
            <person name="Sazanova A."/>
            <person name="Chirak E."/>
            <person name="Safronova V."/>
            <person name="Willems A."/>
        </authorList>
    </citation>
    <scope>NUCLEOTIDE SEQUENCE [LARGE SCALE GENOMIC DNA]</scope>
    <source>
        <strain evidence="3">CCBAU 03422</strain>
    </source>
</reference>
<evidence type="ECO:0000313" key="3">
    <source>
        <dbReference type="Proteomes" id="UP000241764"/>
    </source>
</evidence>
<gene>
    <name evidence="2" type="ORF">CU103_24985</name>
</gene>
<evidence type="ECO:0008006" key="4">
    <source>
        <dbReference type="Google" id="ProtNLM"/>
    </source>
</evidence>
<evidence type="ECO:0000313" key="2">
    <source>
        <dbReference type="EMBL" id="PSH60828.1"/>
    </source>
</evidence>
<name>A0A2P7B302_9HYPH</name>
<keyword evidence="1" id="KW-0732">Signal</keyword>
<feature type="chain" id="PRO_5015134099" description="DUF3551 domain-containing protein" evidence="1">
    <location>
        <begin position="18"/>
        <end position="98"/>
    </location>
</feature>
<protein>
    <recommendedName>
        <fullName evidence="4">DUF3551 domain-containing protein</fullName>
    </recommendedName>
</protein>
<proteinExistence type="predicted"/>
<organism evidence="2 3">
    <name type="scientific">Phyllobacterium sophorae</name>
    <dbReference type="NCBI Taxonomy" id="1520277"/>
    <lineage>
        <taxon>Bacteria</taxon>
        <taxon>Pseudomonadati</taxon>
        <taxon>Pseudomonadota</taxon>
        <taxon>Alphaproteobacteria</taxon>
        <taxon>Hyphomicrobiales</taxon>
        <taxon>Phyllobacteriaceae</taxon>
        <taxon>Phyllobacterium</taxon>
    </lineage>
</organism>
<comment type="caution">
    <text evidence="2">The sequence shown here is derived from an EMBL/GenBank/DDBJ whole genome shotgun (WGS) entry which is preliminary data.</text>
</comment>
<dbReference type="AlphaFoldDB" id="A0A2P7B302"/>
<dbReference type="OrthoDB" id="8116951at2"/>